<accession>A0ABW5BZX0</accession>
<evidence type="ECO:0000313" key="2">
    <source>
        <dbReference type="EMBL" id="MFD2215412.1"/>
    </source>
</evidence>
<dbReference type="CDD" id="cd07762">
    <property type="entry name" value="CYTH-like_Pase_1"/>
    <property type="match status" value="1"/>
</dbReference>
<dbReference type="RefSeq" id="WP_247340036.1">
    <property type="nucleotide sequence ID" value="NZ_CP095550.1"/>
</dbReference>
<dbReference type="Gene3D" id="2.40.320.10">
    <property type="entry name" value="Hypothetical Protein Pfu-838710-001"/>
    <property type="match status" value="1"/>
</dbReference>
<reference evidence="3" key="1">
    <citation type="journal article" date="2019" name="Int. J. Syst. Evol. Microbiol.">
        <title>The Global Catalogue of Microorganisms (GCM) 10K type strain sequencing project: providing services to taxonomists for standard genome sequencing and annotation.</title>
        <authorList>
            <consortium name="The Broad Institute Genomics Platform"/>
            <consortium name="The Broad Institute Genome Sequencing Center for Infectious Disease"/>
            <person name="Wu L."/>
            <person name="Ma J."/>
        </authorList>
    </citation>
    <scope>NUCLEOTIDE SEQUENCE [LARGE SCALE GENOMIC DNA]</scope>
    <source>
        <strain evidence="3">CGMCC 1.15474</strain>
    </source>
</reference>
<gene>
    <name evidence="2" type="ORF">ACFSKK_17115</name>
</gene>
<keyword evidence="3" id="KW-1185">Reference proteome</keyword>
<organism evidence="2 3">
    <name type="scientific">Metabacillus endolithicus</name>
    <dbReference type="NCBI Taxonomy" id="1535204"/>
    <lineage>
        <taxon>Bacteria</taxon>
        <taxon>Bacillati</taxon>
        <taxon>Bacillota</taxon>
        <taxon>Bacilli</taxon>
        <taxon>Bacillales</taxon>
        <taxon>Bacillaceae</taxon>
        <taxon>Metabacillus</taxon>
    </lineage>
</organism>
<evidence type="ECO:0000313" key="3">
    <source>
        <dbReference type="Proteomes" id="UP001597318"/>
    </source>
</evidence>
<dbReference type="InterPro" id="IPR023577">
    <property type="entry name" value="CYTH_domain"/>
</dbReference>
<dbReference type="InterPro" id="IPR009195">
    <property type="entry name" value="Uncharacterised_YjbK"/>
</dbReference>
<dbReference type="PROSITE" id="PS51707">
    <property type="entry name" value="CYTH"/>
    <property type="match status" value="1"/>
</dbReference>
<dbReference type="Pfam" id="PF01928">
    <property type="entry name" value="CYTH"/>
    <property type="match status" value="1"/>
</dbReference>
<feature type="domain" description="CYTH" evidence="1">
    <location>
        <begin position="4"/>
        <end position="192"/>
    </location>
</feature>
<dbReference type="EMBL" id="JBHUIK010000004">
    <property type="protein sequence ID" value="MFD2215412.1"/>
    <property type="molecule type" value="Genomic_DNA"/>
</dbReference>
<proteinExistence type="predicted"/>
<dbReference type="SMART" id="SM01118">
    <property type="entry name" value="CYTH"/>
    <property type="match status" value="1"/>
</dbReference>
<dbReference type="InterPro" id="IPR033469">
    <property type="entry name" value="CYTH-like_dom_sf"/>
</dbReference>
<dbReference type="Proteomes" id="UP001597318">
    <property type="component" value="Unassembled WGS sequence"/>
</dbReference>
<dbReference type="PIRSF" id="PIRSF012526">
    <property type="entry name" value="CYTH_UCP012526"/>
    <property type="match status" value="1"/>
</dbReference>
<name>A0ABW5BZX0_9BACI</name>
<dbReference type="SUPFAM" id="SSF55154">
    <property type="entry name" value="CYTH-like phosphatases"/>
    <property type="match status" value="1"/>
</dbReference>
<protein>
    <submittedName>
        <fullName evidence="2">CYTH domain-containing protein</fullName>
    </submittedName>
</protein>
<sequence>MSQEIEIEFKNLLTKDEYSKIKETFKIEEHDFFEQENHYFDTPEFSLKALGAALRIRRKQNKFVMTLKEPATVGLLETHQTLSDEMAENMMKTGELVNGEVVDRLLQLDIEVNKITYFGSLSTRRAEKNYQNGLIVLDHSRYLTVEDYELEYEAKDEEIGKKVFHQLLHDLNIPIRQTKNKIRRFYEQKYSEMG</sequence>
<comment type="caution">
    <text evidence="2">The sequence shown here is derived from an EMBL/GenBank/DDBJ whole genome shotgun (WGS) entry which is preliminary data.</text>
</comment>
<evidence type="ECO:0000259" key="1">
    <source>
        <dbReference type="PROSITE" id="PS51707"/>
    </source>
</evidence>